<evidence type="ECO:0000259" key="3">
    <source>
        <dbReference type="Pfam" id="PF00890"/>
    </source>
</evidence>
<dbReference type="InterPro" id="IPR037099">
    <property type="entry name" value="Fum_R/Succ_DH_flav-like_C_sf"/>
</dbReference>
<evidence type="ECO:0000313" key="5">
    <source>
        <dbReference type="EMBL" id="SVB02566.1"/>
    </source>
</evidence>
<dbReference type="SUPFAM" id="SSF51905">
    <property type="entry name" value="FAD/NAD(P)-binding domain"/>
    <property type="match status" value="1"/>
</dbReference>
<dbReference type="InterPro" id="IPR030664">
    <property type="entry name" value="SdhA/FrdA/AprA"/>
</dbReference>
<sequence length="572" mass="63068">MLDTDVLVIGGGVAGCMSAIPALEAGLQVVVCEKGKVLDHCGSVGCGVDHYLTVMDSGPEWDTPEFLIKHVPELTDGIVDMAVTSRVIHEMPRVLRRIEALGVNFKDPRLNDYYRLRSFGLPGTYHINFDGTEFKKHIGQEVRRLKGTVLTRTMAIQLLTKDNRVYGVLAFNFRTGKWLGVRARAVVLAAGEVNRISQNASGVAFDSWHCPYNTGDAQAMGYRVGAMLANMEFIETTLTPKGFSAQGLNALVSEGAYFINKSGERFMFKYNEKGENARRSVIADAVINEYLLGNGRIYADCRHLPTETLDHMEATLQIDRYTMPAFYEQKQLNFREEPVEVSISELSIRRSGVYFRGSGLAVDTTGQTSIRGLFAAGDCSTVSGGIAGASVLGHIAGEGVAIYLSSAKRVLPKIDMDSANAIREKTLSHMGKNNNLPWKEFEGSVRQIVTDYVGVRRNAKGLQLALRALDELAKKETLLKADDLHGLMRVQESTSIRLNAELMATAALTRTETRTGSSHRRLDHSETDDHKWKKFVLVEQGPKGPMTSTLPCEHELSNAFKRTQTKELSDVG</sequence>
<feature type="domain" description="Fumarate reductase/succinate dehydrogenase flavoprotein-like C-terminal" evidence="4">
    <location>
        <begin position="445"/>
        <end position="541"/>
    </location>
</feature>
<dbReference type="PIRSF" id="PIRSF000171">
    <property type="entry name" value="SDHA_APRA_LASPO"/>
    <property type="match status" value="1"/>
</dbReference>
<dbReference type="GO" id="GO:0050660">
    <property type="term" value="F:flavin adenine dinucleotide binding"/>
    <property type="evidence" value="ECO:0007669"/>
    <property type="project" value="TreeGrafter"/>
</dbReference>
<dbReference type="PANTHER" id="PTHR11632">
    <property type="entry name" value="SUCCINATE DEHYDROGENASE 2 FLAVOPROTEIN SUBUNIT"/>
    <property type="match status" value="1"/>
</dbReference>
<dbReference type="SUPFAM" id="SSF46977">
    <property type="entry name" value="Succinate dehydrogenase/fumarate reductase flavoprotein C-terminal domain"/>
    <property type="match status" value="1"/>
</dbReference>
<dbReference type="PANTHER" id="PTHR11632:SF73">
    <property type="entry name" value="BLR3196 PROTEIN"/>
    <property type="match status" value="1"/>
</dbReference>
<reference evidence="5" key="1">
    <citation type="submission" date="2018-05" db="EMBL/GenBank/DDBJ databases">
        <authorList>
            <person name="Lanie J.A."/>
            <person name="Ng W.-L."/>
            <person name="Kazmierczak K.M."/>
            <person name="Andrzejewski T.M."/>
            <person name="Davidsen T.M."/>
            <person name="Wayne K.J."/>
            <person name="Tettelin H."/>
            <person name="Glass J.I."/>
            <person name="Rusch D."/>
            <person name="Podicherti R."/>
            <person name="Tsui H.-C.T."/>
            <person name="Winkler M.E."/>
        </authorList>
    </citation>
    <scope>NUCLEOTIDE SEQUENCE</scope>
</reference>
<proteinExistence type="predicted"/>
<dbReference type="Gene3D" id="3.50.50.60">
    <property type="entry name" value="FAD/NAD(P)-binding domain"/>
    <property type="match status" value="1"/>
</dbReference>
<evidence type="ECO:0008006" key="6">
    <source>
        <dbReference type="Google" id="ProtNLM"/>
    </source>
</evidence>
<dbReference type="AlphaFoldDB" id="A0A382AM43"/>
<organism evidence="5">
    <name type="scientific">marine metagenome</name>
    <dbReference type="NCBI Taxonomy" id="408172"/>
    <lineage>
        <taxon>unclassified sequences</taxon>
        <taxon>metagenomes</taxon>
        <taxon>ecological metagenomes</taxon>
    </lineage>
</organism>
<dbReference type="Pfam" id="PF00890">
    <property type="entry name" value="FAD_binding_2"/>
    <property type="match status" value="1"/>
</dbReference>
<dbReference type="PRINTS" id="PR00411">
    <property type="entry name" value="PNDRDTASEI"/>
</dbReference>
<dbReference type="GO" id="GO:0009061">
    <property type="term" value="P:anaerobic respiration"/>
    <property type="evidence" value="ECO:0007669"/>
    <property type="project" value="TreeGrafter"/>
</dbReference>
<evidence type="ECO:0000259" key="4">
    <source>
        <dbReference type="Pfam" id="PF02910"/>
    </source>
</evidence>
<dbReference type="Gene3D" id="3.90.700.10">
    <property type="entry name" value="Succinate dehydrogenase/fumarate reductase flavoprotein, catalytic domain"/>
    <property type="match status" value="1"/>
</dbReference>
<feature type="domain" description="FAD-dependent oxidoreductase 2 FAD-binding" evidence="3">
    <location>
        <begin position="5"/>
        <end position="387"/>
    </location>
</feature>
<accession>A0A382AM43</accession>
<keyword evidence="2" id="KW-0560">Oxidoreductase</keyword>
<dbReference type="GO" id="GO:0005886">
    <property type="term" value="C:plasma membrane"/>
    <property type="evidence" value="ECO:0007669"/>
    <property type="project" value="TreeGrafter"/>
</dbReference>
<dbReference type="Pfam" id="PF02910">
    <property type="entry name" value="Succ_DH_flav_C"/>
    <property type="match status" value="1"/>
</dbReference>
<dbReference type="InterPro" id="IPR027477">
    <property type="entry name" value="Succ_DH/fumarate_Rdtase_cat_sf"/>
</dbReference>
<dbReference type="EMBL" id="UINC01025970">
    <property type="protein sequence ID" value="SVB02566.1"/>
    <property type="molecule type" value="Genomic_DNA"/>
</dbReference>
<evidence type="ECO:0000256" key="1">
    <source>
        <dbReference type="ARBA" id="ARBA00022630"/>
    </source>
</evidence>
<dbReference type="InterPro" id="IPR003953">
    <property type="entry name" value="FAD-dep_OxRdtase_2_FAD-bd"/>
</dbReference>
<dbReference type="PRINTS" id="PR00368">
    <property type="entry name" value="FADPNR"/>
</dbReference>
<dbReference type="GO" id="GO:0000104">
    <property type="term" value="F:succinate dehydrogenase activity"/>
    <property type="evidence" value="ECO:0007669"/>
    <property type="project" value="TreeGrafter"/>
</dbReference>
<gene>
    <name evidence="5" type="ORF">METZ01_LOCUS155420</name>
</gene>
<dbReference type="GO" id="GO:0009055">
    <property type="term" value="F:electron transfer activity"/>
    <property type="evidence" value="ECO:0007669"/>
    <property type="project" value="TreeGrafter"/>
</dbReference>
<protein>
    <recommendedName>
        <fullName evidence="6">FAD-dependent oxidoreductase 2 FAD binding domain-containing protein</fullName>
    </recommendedName>
</protein>
<dbReference type="InterPro" id="IPR036188">
    <property type="entry name" value="FAD/NAD-bd_sf"/>
</dbReference>
<evidence type="ECO:0000256" key="2">
    <source>
        <dbReference type="ARBA" id="ARBA00023002"/>
    </source>
</evidence>
<dbReference type="Gene3D" id="1.20.58.100">
    <property type="entry name" value="Fumarate reductase/succinate dehydrogenase flavoprotein-like, C-terminal domain"/>
    <property type="match status" value="1"/>
</dbReference>
<dbReference type="SUPFAM" id="SSF56425">
    <property type="entry name" value="Succinate dehydrogenase/fumarate reductase flavoprotein, catalytic domain"/>
    <property type="match status" value="1"/>
</dbReference>
<dbReference type="InterPro" id="IPR015939">
    <property type="entry name" value="Fum_Rdtase/Succ_DH_flav-like_C"/>
</dbReference>
<keyword evidence="1" id="KW-0285">Flavoprotein</keyword>
<name>A0A382AM43_9ZZZZ</name>